<reference evidence="1 2" key="1">
    <citation type="submission" date="2018-01" db="EMBL/GenBank/DDBJ databases">
        <title>A novel member of the phylum Bacteroidetes isolated from glacier ice.</title>
        <authorList>
            <person name="Liu Q."/>
            <person name="Xin Y.-H."/>
        </authorList>
    </citation>
    <scope>NUCLEOTIDE SEQUENCE [LARGE SCALE GENOMIC DNA]</scope>
    <source>
        <strain evidence="1 2">RB1R16</strain>
    </source>
</reference>
<evidence type="ECO:0000313" key="1">
    <source>
        <dbReference type="EMBL" id="PQJ10164.1"/>
    </source>
</evidence>
<proteinExistence type="predicted"/>
<dbReference type="EMBL" id="PPSL01000004">
    <property type="protein sequence ID" value="PQJ10164.1"/>
    <property type="molecule type" value="Genomic_DNA"/>
</dbReference>
<dbReference type="AlphaFoldDB" id="A0A2S7STT5"/>
<evidence type="ECO:0000313" key="2">
    <source>
        <dbReference type="Proteomes" id="UP000239872"/>
    </source>
</evidence>
<protein>
    <submittedName>
        <fullName evidence="1">Uncharacterized protein</fullName>
    </submittedName>
</protein>
<sequence>MQISASGGFFAFPAVFYGAFPVDATPGNGFSGFEKPPVSAVFRSFSTNFRQFSPLFSLKQLFKG</sequence>
<accession>A0A2S7STT5</accession>
<dbReference type="Proteomes" id="UP000239872">
    <property type="component" value="Unassembled WGS sequence"/>
</dbReference>
<organism evidence="1 2">
    <name type="scientific">Flavipsychrobacter stenotrophus</name>
    <dbReference type="NCBI Taxonomy" id="2077091"/>
    <lineage>
        <taxon>Bacteria</taxon>
        <taxon>Pseudomonadati</taxon>
        <taxon>Bacteroidota</taxon>
        <taxon>Chitinophagia</taxon>
        <taxon>Chitinophagales</taxon>
        <taxon>Chitinophagaceae</taxon>
        <taxon>Flavipsychrobacter</taxon>
    </lineage>
</organism>
<keyword evidence="2" id="KW-1185">Reference proteome</keyword>
<gene>
    <name evidence="1" type="ORF">CJD36_015840</name>
</gene>
<name>A0A2S7STT5_9BACT</name>
<comment type="caution">
    <text evidence="1">The sequence shown here is derived from an EMBL/GenBank/DDBJ whole genome shotgun (WGS) entry which is preliminary data.</text>
</comment>